<dbReference type="Proteomes" id="UP000256269">
    <property type="component" value="Unassembled WGS sequence"/>
</dbReference>
<dbReference type="Pfam" id="PF13545">
    <property type="entry name" value="HTH_Crp_2"/>
    <property type="match status" value="1"/>
</dbReference>
<name>A0A3E0HKX9_9PSEU</name>
<accession>A0A3E0HKX9</accession>
<evidence type="ECO:0000259" key="4">
    <source>
        <dbReference type="PROSITE" id="PS50042"/>
    </source>
</evidence>
<dbReference type="CDD" id="cd00038">
    <property type="entry name" value="CAP_ED"/>
    <property type="match status" value="1"/>
</dbReference>
<dbReference type="SUPFAM" id="SSF51206">
    <property type="entry name" value="cAMP-binding domain-like"/>
    <property type="match status" value="1"/>
</dbReference>
<reference evidence="6 7" key="1">
    <citation type="submission" date="2018-08" db="EMBL/GenBank/DDBJ databases">
        <title>Genomic Encyclopedia of Archaeal and Bacterial Type Strains, Phase II (KMG-II): from individual species to whole genera.</title>
        <authorList>
            <person name="Goeker M."/>
        </authorList>
    </citation>
    <scope>NUCLEOTIDE SEQUENCE [LARGE SCALE GENOMIC DNA]</scope>
    <source>
        <strain evidence="6 7">DSM 45791</strain>
    </source>
</reference>
<dbReference type="Gene3D" id="1.10.10.10">
    <property type="entry name" value="Winged helix-like DNA-binding domain superfamily/Winged helix DNA-binding domain"/>
    <property type="match status" value="1"/>
</dbReference>
<dbReference type="PROSITE" id="PS51063">
    <property type="entry name" value="HTH_CRP_2"/>
    <property type="match status" value="1"/>
</dbReference>
<dbReference type="InterPro" id="IPR018490">
    <property type="entry name" value="cNMP-bd_dom_sf"/>
</dbReference>
<feature type="domain" description="HTH crp-type" evidence="5">
    <location>
        <begin position="97"/>
        <end position="167"/>
    </location>
</feature>
<evidence type="ECO:0000256" key="1">
    <source>
        <dbReference type="ARBA" id="ARBA00023015"/>
    </source>
</evidence>
<dbReference type="Gene3D" id="2.60.120.10">
    <property type="entry name" value="Jelly Rolls"/>
    <property type="match status" value="1"/>
</dbReference>
<dbReference type="InterPro" id="IPR036388">
    <property type="entry name" value="WH-like_DNA-bd_sf"/>
</dbReference>
<gene>
    <name evidence="6" type="ORF">BCF44_106182</name>
</gene>
<dbReference type="PROSITE" id="PS50042">
    <property type="entry name" value="CNMP_BINDING_3"/>
    <property type="match status" value="1"/>
</dbReference>
<dbReference type="InterPro" id="IPR000595">
    <property type="entry name" value="cNMP-bd_dom"/>
</dbReference>
<keyword evidence="3" id="KW-0804">Transcription</keyword>
<protein>
    <submittedName>
        <fullName evidence="6">CRP-like cAMP-binding protein</fullName>
    </submittedName>
</protein>
<comment type="caution">
    <text evidence="6">The sequence shown here is derived from an EMBL/GenBank/DDBJ whole genome shotgun (WGS) entry which is preliminary data.</text>
</comment>
<dbReference type="InterPro" id="IPR014710">
    <property type="entry name" value="RmlC-like_jellyroll"/>
</dbReference>
<dbReference type="GO" id="GO:0005829">
    <property type="term" value="C:cytosol"/>
    <property type="evidence" value="ECO:0007669"/>
    <property type="project" value="TreeGrafter"/>
</dbReference>
<dbReference type="GO" id="GO:0003677">
    <property type="term" value="F:DNA binding"/>
    <property type="evidence" value="ECO:0007669"/>
    <property type="project" value="UniProtKB-KW"/>
</dbReference>
<dbReference type="InterPro" id="IPR018488">
    <property type="entry name" value="cNMP-bd_CS"/>
</dbReference>
<proteinExistence type="predicted"/>
<dbReference type="InterPro" id="IPR036390">
    <property type="entry name" value="WH_DNA-bd_sf"/>
</dbReference>
<dbReference type="SUPFAM" id="SSF46785">
    <property type="entry name" value="Winged helix' DNA-binding domain"/>
    <property type="match status" value="1"/>
</dbReference>
<keyword evidence="7" id="KW-1185">Reference proteome</keyword>
<keyword evidence="1" id="KW-0805">Transcription regulation</keyword>
<feature type="domain" description="Cyclic nucleotide-binding" evidence="4">
    <location>
        <begin position="1"/>
        <end position="67"/>
    </location>
</feature>
<dbReference type="PANTHER" id="PTHR24567">
    <property type="entry name" value="CRP FAMILY TRANSCRIPTIONAL REGULATORY PROTEIN"/>
    <property type="match status" value="1"/>
</dbReference>
<evidence type="ECO:0000256" key="3">
    <source>
        <dbReference type="ARBA" id="ARBA00023163"/>
    </source>
</evidence>
<dbReference type="InterPro" id="IPR050397">
    <property type="entry name" value="Env_Response_Regulators"/>
</dbReference>
<evidence type="ECO:0000256" key="2">
    <source>
        <dbReference type="ARBA" id="ARBA00023125"/>
    </source>
</evidence>
<dbReference type="InterPro" id="IPR012318">
    <property type="entry name" value="HTH_CRP"/>
</dbReference>
<dbReference type="PANTHER" id="PTHR24567:SF68">
    <property type="entry name" value="DNA-BINDING TRANSCRIPTIONAL DUAL REGULATOR CRP"/>
    <property type="match status" value="1"/>
</dbReference>
<dbReference type="Pfam" id="PF00027">
    <property type="entry name" value="cNMP_binding"/>
    <property type="match status" value="1"/>
</dbReference>
<dbReference type="AlphaFoldDB" id="A0A3E0HKX9"/>
<evidence type="ECO:0000259" key="5">
    <source>
        <dbReference type="PROSITE" id="PS51063"/>
    </source>
</evidence>
<evidence type="ECO:0000313" key="7">
    <source>
        <dbReference type="Proteomes" id="UP000256269"/>
    </source>
</evidence>
<dbReference type="PROSITE" id="PS00889">
    <property type="entry name" value="CNMP_BINDING_2"/>
    <property type="match status" value="1"/>
</dbReference>
<dbReference type="GO" id="GO:0003700">
    <property type="term" value="F:DNA-binding transcription factor activity"/>
    <property type="evidence" value="ECO:0007669"/>
    <property type="project" value="TreeGrafter"/>
</dbReference>
<organism evidence="6 7">
    <name type="scientific">Kutzneria buriramensis</name>
    <dbReference type="NCBI Taxonomy" id="1045776"/>
    <lineage>
        <taxon>Bacteria</taxon>
        <taxon>Bacillati</taxon>
        <taxon>Actinomycetota</taxon>
        <taxon>Actinomycetes</taxon>
        <taxon>Pseudonocardiales</taxon>
        <taxon>Pseudonocardiaceae</taxon>
        <taxon>Kutzneria</taxon>
    </lineage>
</organism>
<dbReference type="EMBL" id="QUNO01000006">
    <property type="protein sequence ID" value="REH47018.1"/>
    <property type="molecule type" value="Genomic_DNA"/>
</dbReference>
<keyword evidence="2" id="KW-0238">DNA-binding</keyword>
<sequence length="178" mass="18949">MLLVESGRVKVMVSDGGGAELLVSVRGRGDLLGELALTEAHRRTASVVALETCHLVAIPTPQLHRLLAEQRVPTALQDYVTAKLVETVPFSIQLAHFTACQRLARLVLQLIALAESDDPNRFVVPLTHEELAEALGMVRSTVSEQISVLRQAGALGPGRRVVVSDSAILAAHAGVAVL</sequence>
<evidence type="ECO:0000313" key="6">
    <source>
        <dbReference type="EMBL" id="REH47018.1"/>
    </source>
</evidence>
<dbReference type="SMART" id="SM00419">
    <property type="entry name" value="HTH_CRP"/>
    <property type="match status" value="1"/>
</dbReference>